<gene>
    <name evidence="2" type="ORF">SAMN05421741_11936</name>
</gene>
<sequence>MKNFFLLLFFVATNAIGQTSISETDKIAAWTKMWSFLKYFHPAVTHGTMDWDQFYLNELDSLKNINSKEDLNLRFIDIIKKLNSERVMYVNPKETEFVDTIINNLYNVEHFSDELMQYFKEIALQRISGKNRFLDFNEIDHPIFLEKDTYKDIHYPSKPIRLLALARIWATIEYFSPHKNRIELGWQNVLENQIPKFEKAKDSLEYYKAILNTFSYLRDSHSSITFHPDKYSALGDKGFQLYFQLIEDKVVATNFLPQSKLLKQKDQIEYGDILISIDGISVDNLLNEYRQFVGGSHKASRDKFITSNHLRLGWNDTAVVEVERSNELKKLKLHRYKGNYISKLISDELVATSWKEIDKEIGFIRTDLMSNEEFYKAMRKLKKKKALIIDLRHGYNFDKLNSEVLAYYFSSEEKKYAHMYNISKDIPGKFYEINPVFMIGIKQKPKYNGKLIILIDEYVQSASETALSLIKTFPNVILIGQSTAGSNGNAALINIPGNYSVYFTAAGMSYPDGTSAVGNGIQPDIYVKRTIEGIKNNKDEILEKAVEYAKSN</sequence>
<dbReference type="Gene3D" id="3.90.226.10">
    <property type="entry name" value="2-enoyl-CoA Hydratase, Chain A, domain 1"/>
    <property type="match status" value="1"/>
</dbReference>
<dbReference type="Proteomes" id="UP000199036">
    <property type="component" value="Unassembled WGS sequence"/>
</dbReference>
<dbReference type="InterPro" id="IPR029045">
    <property type="entry name" value="ClpP/crotonase-like_dom_sf"/>
</dbReference>
<dbReference type="SMART" id="SM00245">
    <property type="entry name" value="TSPc"/>
    <property type="match status" value="1"/>
</dbReference>
<protein>
    <submittedName>
        <fullName evidence="2">C-terminal processing protease CtpA/Prc, contains a PDZ domain</fullName>
    </submittedName>
</protein>
<dbReference type="GO" id="GO:0006508">
    <property type="term" value="P:proteolysis"/>
    <property type="evidence" value="ECO:0007669"/>
    <property type="project" value="UniProtKB-KW"/>
</dbReference>
<dbReference type="AlphaFoldDB" id="A0A1I5E932"/>
<dbReference type="PANTHER" id="PTHR32060:SF22">
    <property type="entry name" value="CARBOXYL-TERMINAL-PROCESSING PEPTIDASE 3, CHLOROPLASTIC"/>
    <property type="match status" value="1"/>
</dbReference>
<accession>A0A1I5E932</accession>
<dbReference type="RefSeq" id="WP_091524899.1">
    <property type="nucleotide sequence ID" value="NZ_FOVI01000019.1"/>
</dbReference>
<dbReference type="SUPFAM" id="SSF52096">
    <property type="entry name" value="ClpP/crotonase"/>
    <property type="match status" value="1"/>
</dbReference>
<keyword evidence="2" id="KW-0645">Protease</keyword>
<dbReference type="InterPro" id="IPR005151">
    <property type="entry name" value="Tail-specific_protease"/>
</dbReference>
<organism evidence="2 3">
    <name type="scientific">Paenimyroides ummariense</name>
    <dbReference type="NCBI Taxonomy" id="913024"/>
    <lineage>
        <taxon>Bacteria</taxon>
        <taxon>Pseudomonadati</taxon>
        <taxon>Bacteroidota</taxon>
        <taxon>Flavobacteriia</taxon>
        <taxon>Flavobacteriales</taxon>
        <taxon>Flavobacteriaceae</taxon>
        <taxon>Paenimyroides</taxon>
    </lineage>
</organism>
<dbReference type="Pfam" id="PF03572">
    <property type="entry name" value="Peptidase_S41"/>
    <property type="match status" value="1"/>
</dbReference>
<evidence type="ECO:0000259" key="1">
    <source>
        <dbReference type="SMART" id="SM00245"/>
    </source>
</evidence>
<name>A0A1I5E932_9FLAO</name>
<dbReference type="Gene3D" id="2.30.42.10">
    <property type="match status" value="1"/>
</dbReference>
<dbReference type="EMBL" id="FOVI01000019">
    <property type="protein sequence ID" value="SFO07873.1"/>
    <property type="molecule type" value="Genomic_DNA"/>
</dbReference>
<feature type="domain" description="Tail specific protease" evidence="1">
    <location>
        <begin position="338"/>
        <end position="528"/>
    </location>
</feature>
<keyword evidence="3" id="KW-1185">Reference proteome</keyword>
<dbReference type="STRING" id="913024.SAMN05421741_11936"/>
<proteinExistence type="predicted"/>
<dbReference type="GO" id="GO:0008236">
    <property type="term" value="F:serine-type peptidase activity"/>
    <property type="evidence" value="ECO:0007669"/>
    <property type="project" value="InterPro"/>
</dbReference>
<dbReference type="PANTHER" id="PTHR32060">
    <property type="entry name" value="TAIL-SPECIFIC PROTEASE"/>
    <property type="match status" value="1"/>
</dbReference>
<evidence type="ECO:0000313" key="3">
    <source>
        <dbReference type="Proteomes" id="UP000199036"/>
    </source>
</evidence>
<dbReference type="InterPro" id="IPR036034">
    <property type="entry name" value="PDZ_sf"/>
</dbReference>
<evidence type="ECO:0000313" key="2">
    <source>
        <dbReference type="EMBL" id="SFO07873.1"/>
    </source>
</evidence>
<dbReference type="GO" id="GO:0004175">
    <property type="term" value="F:endopeptidase activity"/>
    <property type="evidence" value="ECO:0007669"/>
    <property type="project" value="TreeGrafter"/>
</dbReference>
<keyword evidence="2" id="KW-0378">Hydrolase</keyword>
<dbReference type="OrthoDB" id="5379939at2"/>
<reference evidence="3" key="1">
    <citation type="submission" date="2016-10" db="EMBL/GenBank/DDBJ databases">
        <authorList>
            <person name="Varghese N."/>
            <person name="Submissions S."/>
        </authorList>
    </citation>
    <scope>NUCLEOTIDE SEQUENCE [LARGE SCALE GENOMIC DNA]</scope>
    <source>
        <strain evidence="3">DS-12</strain>
    </source>
</reference>